<evidence type="ECO:0000256" key="2">
    <source>
        <dbReference type="ARBA" id="ARBA00006375"/>
    </source>
</evidence>
<dbReference type="InterPro" id="IPR023395">
    <property type="entry name" value="MCP_dom_sf"/>
</dbReference>
<dbReference type="GO" id="GO:0031966">
    <property type="term" value="C:mitochondrial membrane"/>
    <property type="evidence" value="ECO:0007669"/>
    <property type="project" value="UniProtKB-SubCell"/>
</dbReference>
<protein>
    <recommendedName>
        <fullName evidence="13">Mitochondrial carrier protein</fullName>
    </recommendedName>
</protein>
<feature type="region of interest" description="Disordered" evidence="11">
    <location>
        <begin position="232"/>
        <end position="256"/>
    </location>
</feature>
<dbReference type="AlphaFoldDB" id="A0A7S0N6S7"/>
<keyword evidence="6" id="KW-1133">Transmembrane helix</keyword>
<evidence type="ECO:0000256" key="7">
    <source>
        <dbReference type="ARBA" id="ARBA00023128"/>
    </source>
</evidence>
<proteinExistence type="inferred from homology"/>
<keyword evidence="4 9" id="KW-0812">Transmembrane</keyword>
<keyword evidence="3 10" id="KW-0813">Transport</keyword>
<name>A0A7S0N6S7_9CHLO</name>
<dbReference type="InterPro" id="IPR050567">
    <property type="entry name" value="Mitochondrial_Carrier"/>
</dbReference>
<evidence type="ECO:0000256" key="1">
    <source>
        <dbReference type="ARBA" id="ARBA00004225"/>
    </source>
</evidence>
<comment type="similarity">
    <text evidence="2 10">Belongs to the mitochondrial carrier (TC 2.A.29) family.</text>
</comment>
<evidence type="ECO:0000256" key="5">
    <source>
        <dbReference type="ARBA" id="ARBA00022737"/>
    </source>
</evidence>
<dbReference type="PANTHER" id="PTHR45624:SF10">
    <property type="entry name" value="SLC (SOLUTE CARRIER) HOMOLOG"/>
    <property type="match status" value="1"/>
</dbReference>
<dbReference type="Gene3D" id="1.50.40.10">
    <property type="entry name" value="Mitochondrial carrier domain"/>
    <property type="match status" value="1"/>
</dbReference>
<keyword evidence="5" id="KW-0677">Repeat</keyword>
<evidence type="ECO:0000256" key="3">
    <source>
        <dbReference type="ARBA" id="ARBA00022448"/>
    </source>
</evidence>
<dbReference type="PANTHER" id="PTHR45624">
    <property type="entry name" value="MITOCHONDRIAL BASIC AMINO ACIDS TRANSPORTER-RELATED"/>
    <property type="match status" value="1"/>
</dbReference>
<accession>A0A7S0N6S7</accession>
<evidence type="ECO:0000256" key="9">
    <source>
        <dbReference type="PROSITE-ProRule" id="PRU00282"/>
    </source>
</evidence>
<evidence type="ECO:0000313" key="12">
    <source>
        <dbReference type="EMBL" id="CAD8659860.1"/>
    </source>
</evidence>
<evidence type="ECO:0000256" key="8">
    <source>
        <dbReference type="ARBA" id="ARBA00023136"/>
    </source>
</evidence>
<dbReference type="Pfam" id="PF00153">
    <property type="entry name" value="Mito_carr"/>
    <property type="match status" value="2"/>
</dbReference>
<gene>
    <name evidence="12" type="ORF">POBO1169_LOCUS6087</name>
</gene>
<evidence type="ECO:0008006" key="13">
    <source>
        <dbReference type="Google" id="ProtNLM"/>
    </source>
</evidence>
<evidence type="ECO:0000256" key="6">
    <source>
        <dbReference type="ARBA" id="ARBA00022989"/>
    </source>
</evidence>
<feature type="repeat" description="Solcar" evidence="9">
    <location>
        <begin position="4"/>
        <end position="99"/>
    </location>
</feature>
<dbReference type="SUPFAM" id="SSF103506">
    <property type="entry name" value="Mitochondrial carrier"/>
    <property type="match status" value="1"/>
</dbReference>
<evidence type="ECO:0000256" key="10">
    <source>
        <dbReference type="RuleBase" id="RU000488"/>
    </source>
</evidence>
<keyword evidence="8 9" id="KW-0472">Membrane</keyword>
<reference evidence="12" key="1">
    <citation type="submission" date="2021-01" db="EMBL/GenBank/DDBJ databases">
        <authorList>
            <person name="Corre E."/>
            <person name="Pelletier E."/>
            <person name="Niang G."/>
            <person name="Scheremetjew M."/>
            <person name="Finn R."/>
            <person name="Kale V."/>
            <person name="Holt S."/>
            <person name="Cochrane G."/>
            <person name="Meng A."/>
            <person name="Brown T."/>
            <person name="Cohen L."/>
        </authorList>
    </citation>
    <scope>NUCLEOTIDE SEQUENCE</scope>
    <source>
        <strain evidence="12">CCMP722</strain>
    </source>
</reference>
<dbReference type="PROSITE" id="PS50920">
    <property type="entry name" value="SOLCAR"/>
    <property type="match status" value="1"/>
</dbReference>
<dbReference type="EMBL" id="HBFA01011698">
    <property type="protein sequence ID" value="CAD8659860.1"/>
    <property type="molecule type" value="Transcribed_RNA"/>
</dbReference>
<evidence type="ECO:0000256" key="11">
    <source>
        <dbReference type="SAM" id="MobiDB-lite"/>
    </source>
</evidence>
<evidence type="ECO:0000256" key="4">
    <source>
        <dbReference type="ARBA" id="ARBA00022692"/>
    </source>
</evidence>
<organism evidence="12">
    <name type="scientific">Pyramimonas obovata</name>
    <dbReference type="NCBI Taxonomy" id="1411642"/>
    <lineage>
        <taxon>Eukaryota</taxon>
        <taxon>Viridiplantae</taxon>
        <taxon>Chlorophyta</taxon>
        <taxon>Pyramimonadophyceae</taxon>
        <taxon>Pyramimonadales</taxon>
        <taxon>Pyramimonadaceae</taxon>
        <taxon>Pyramimonas</taxon>
        <taxon>Pyramimonas incertae sedis</taxon>
    </lineage>
</organism>
<dbReference type="GO" id="GO:0022857">
    <property type="term" value="F:transmembrane transporter activity"/>
    <property type="evidence" value="ECO:0007669"/>
    <property type="project" value="TreeGrafter"/>
</dbReference>
<comment type="subcellular location">
    <subcellularLocation>
        <location evidence="1">Mitochondrion membrane</location>
        <topology evidence="1">Multi-pass membrane protein</topology>
    </subcellularLocation>
</comment>
<sequence length="256" mass="27784">MVSPDLFGVATAGALAGFAKTMISHPLDTIKVHIQNQRPVPRQPRALYRGIAVPFVRNGIEHSTHFFFRGLVANYMHMVGVPGADNAWAVGFLAGFPQSILNTPMDYVRLKLQLAQPMSVKQCYRGFSWVMAKEAASGAVFYGCYEGIKSLGVPGGIAGSSAALCAMTLTYPVDVFKTRVQAGETFESAKKMSKFNKGISWALAKCILSNFVALSAYELACTRMKVTQPVPRKTKVKESDALEGQAKVGKAKQIKQ</sequence>
<keyword evidence="7" id="KW-0496">Mitochondrion</keyword>
<dbReference type="InterPro" id="IPR018108">
    <property type="entry name" value="MCP_transmembrane"/>
</dbReference>